<evidence type="ECO:0000313" key="2">
    <source>
        <dbReference type="EMBL" id="ATZ96732.1"/>
    </source>
</evidence>
<dbReference type="PIRSF" id="PIRSF034456">
    <property type="entry name" value="UCP034456"/>
    <property type="match status" value="1"/>
</dbReference>
<organism evidence="2 3">
    <name type="scientific">Dickeya fangzhongdai</name>
    <dbReference type="NCBI Taxonomy" id="1778540"/>
    <lineage>
        <taxon>Bacteria</taxon>
        <taxon>Pseudomonadati</taxon>
        <taxon>Pseudomonadota</taxon>
        <taxon>Gammaproteobacteria</taxon>
        <taxon>Enterobacterales</taxon>
        <taxon>Pectobacteriaceae</taxon>
        <taxon>Dickeya</taxon>
    </lineage>
</organism>
<reference evidence="3" key="1">
    <citation type="journal article" date="2018" name="Genome Announc.">
        <title>Complete genome sequence of a Dickeya fangzhongdai type strain causing bleeding canker of pear tree trunks.</title>
        <authorList>
            <person name="Zhao Y."/>
            <person name="Tian Y."/>
            <person name="Li X."/>
            <person name="Hu B."/>
        </authorList>
    </citation>
    <scope>NUCLEOTIDE SEQUENCE [LARGE SCALE GENOMIC DNA]</scope>
    <source>
        <strain evidence="3">DSM 101947</strain>
    </source>
</reference>
<dbReference type="InterPro" id="IPR017028">
    <property type="entry name" value="UCP034456"/>
</dbReference>
<dbReference type="KEGG" id="ced:LH89_17285"/>
<evidence type="ECO:0000256" key="1">
    <source>
        <dbReference type="SAM" id="SignalP"/>
    </source>
</evidence>
<dbReference type="EMBL" id="CP025003">
    <property type="protein sequence ID" value="ATZ96732.1"/>
    <property type="molecule type" value="Genomic_DNA"/>
</dbReference>
<feature type="chain" id="PRO_5014797745" description="YfiM family lipoprotein" evidence="1">
    <location>
        <begin position="19"/>
        <end position="107"/>
    </location>
</feature>
<dbReference type="RefSeq" id="WP_038669319.1">
    <property type="nucleotide sequence ID" value="NZ_BMJF01000015.1"/>
</dbReference>
<evidence type="ECO:0000313" key="3">
    <source>
        <dbReference type="Proteomes" id="UP000231901"/>
    </source>
</evidence>
<dbReference type="InterPro" id="IPR018736">
    <property type="entry name" value="DUF2279_periplasmic_lipo"/>
</dbReference>
<dbReference type="KEGG" id="dfn:CVE23_17540"/>
<dbReference type="AlphaFoldDB" id="A0A2K8QTI7"/>
<sequence length="107" mass="11723">MRKALLLLLSVCSGCAHMAQDQWTGPDKAKHFMASALLSAAGSEFEEHQHQSRDRSAAFGLMFSVSIGAAKEAYDSRPQGSGWSWKDFTWDIAGATAGYCLWQASHR</sequence>
<gene>
    <name evidence="2" type="ORF">CVE23_17540</name>
</gene>
<keyword evidence="3" id="KW-1185">Reference proteome</keyword>
<keyword evidence="1" id="KW-0732">Signal</keyword>
<dbReference type="PANTHER" id="PTHR35462">
    <property type="match status" value="1"/>
</dbReference>
<name>A0A2K8QTI7_9GAMM</name>
<dbReference type="Proteomes" id="UP000231901">
    <property type="component" value="Chromosome"/>
</dbReference>
<dbReference type="Pfam" id="PF10043">
    <property type="entry name" value="DUF2279"/>
    <property type="match status" value="1"/>
</dbReference>
<dbReference type="NCBIfam" id="NF008028">
    <property type="entry name" value="PRK10759.1"/>
    <property type="match status" value="1"/>
</dbReference>
<evidence type="ECO:0008006" key="4">
    <source>
        <dbReference type="Google" id="ProtNLM"/>
    </source>
</evidence>
<accession>A0A2K8QTI7</accession>
<proteinExistence type="predicted"/>
<dbReference type="PANTHER" id="PTHR35462:SF2">
    <property type="entry name" value="TRANSMEMBRANE PROTEIN"/>
    <property type="match status" value="1"/>
</dbReference>
<protein>
    <recommendedName>
        <fullName evidence="4">YfiM family lipoprotein</fullName>
    </recommendedName>
</protein>
<feature type="signal peptide" evidence="1">
    <location>
        <begin position="1"/>
        <end position="18"/>
    </location>
</feature>
<dbReference type="GeneID" id="66566124"/>